<dbReference type="PANTHER" id="PTHR23113">
    <property type="entry name" value="GUANINE NUCLEOTIDE EXCHANGE FACTOR"/>
    <property type="match status" value="1"/>
</dbReference>
<dbReference type="PROSITE" id="PS50200">
    <property type="entry name" value="RA"/>
    <property type="match status" value="1"/>
</dbReference>
<dbReference type="GO" id="GO:0007265">
    <property type="term" value="P:Ras protein signal transduction"/>
    <property type="evidence" value="ECO:0007669"/>
    <property type="project" value="TreeGrafter"/>
</dbReference>
<dbReference type="GO" id="GO:0005886">
    <property type="term" value="C:plasma membrane"/>
    <property type="evidence" value="ECO:0007669"/>
    <property type="project" value="TreeGrafter"/>
</dbReference>
<keyword evidence="1 2" id="KW-0344">Guanine-nucleotide releasing factor</keyword>
<dbReference type="GeneTree" id="ENSGT00940000156075"/>
<evidence type="ECO:0000313" key="5">
    <source>
        <dbReference type="Ensembl" id="ENSGACP00000057655.1"/>
    </source>
</evidence>
<keyword evidence="6" id="KW-1185">Reference proteome</keyword>
<protein>
    <submittedName>
        <fullName evidence="5">Rap guanine nucleotide exchange factor 4</fullName>
    </submittedName>
</protein>
<dbReference type="InterPro" id="IPR019804">
    <property type="entry name" value="Ras_G-nucl-exch_fac_CS"/>
</dbReference>
<evidence type="ECO:0000259" key="4">
    <source>
        <dbReference type="PROSITE" id="PS50200"/>
    </source>
</evidence>
<organism evidence="5 6">
    <name type="scientific">Gasterosteus aculeatus aculeatus</name>
    <name type="common">three-spined stickleback</name>
    <dbReference type="NCBI Taxonomy" id="481459"/>
    <lineage>
        <taxon>Eukaryota</taxon>
        <taxon>Metazoa</taxon>
        <taxon>Chordata</taxon>
        <taxon>Craniata</taxon>
        <taxon>Vertebrata</taxon>
        <taxon>Euteleostomi</taxon>
        <taxon>Actinopterygii</taxon>
        <taxon>Neopterygii</taxon>
        <taxon>Teleostei</taxon>
        <taxon>Neoteleostei</taxon>
        <taxon>Acanthomorphata</taxon>
        <taxon>Eupercaria</taxon>
        <taxon>Perciformes</taxon>
        <taxon>Cottioidei</taxon>
        <taxon>Gasterosteales</taxon>
        <taxon>Gasterosteidae</taxon>
        <taxon>Gasterosteus</taxon>
    </lineage>
</organism>
<dbReference type="PANTHER" id="PTHR23113:SF175">
    <property type="entry name" value="RAP GUANINE NUCLEOTIDE EXCHANGE FACTOR 4"/>
    <property type="match status" value="1"/>
</dbReference>
<dbReference type="SUPFAM" id="SSF54236">
    <property type="entry name" value="Ubiquitin-like"/>
    <property type="match status" value="1"/>
</dbReference>
<dbReference type="Ensembl" id="ENSGACT00000072189.1">
    <property type="protein sequence ID" value="ENSGACP00000057655.1"/>
    <property type="gene ID" value="ENSGACG00000004808.2"/>
</dbReference>
<dbReference type="GO" id="GO:0005085">
    <property type="term" value="F:guanyl-nucleotide exchange factor activity"/>
    <property type="evidence" value="ECO:0007669"/>
    <property type="project" value="UniProtKB-KW"/>
</dbReference>
<reference evidence="5 6" key="1">
    <citation type="journal article" date="2021" name="G3 (Bethesda)">
        <title>Improved contiguity of the threespine stickleback genome using long-read sequencing.</title>
        <authorList>
            <person name="Nath S."/>
            <person name="Shaw D.E."/>
            <person name="White M.A."/>
        </authorList>
    </citation>
    <scope>NUCLEOTIDE SEQUENCE [LARGE SCALE GENOMIC DNA]</scope>
    <source>
        <strain evidence="5 6">Lake Benthic</strain>
    </source>
</reference>
<dbReference type="SMART" id="SM00147">
    <property type="entry name" value="RasGEF"/>
    <property type="match status" value="1"/>
</dbReference>
<evidence type="ECO:0000256" key="1">
    <source>
        <dbReference type="ARBA" id="ARBA00022658"/>
    </source>
</evidence>
<dbReference type="InterPro" id="IPR001895">
    <property type="entry name" value="RASGEF_cat_dom"/>
</dbReference>
<evidence type="ECO:0000313" key="6">
    <source>
        <dbReference type="Proteomes" id="UP000007635"/>
    </source>
</evidence>
<dbReference type="AlphaFoldDB" id="A0AAQ4R230"/>
<evidence type="ECO:0000259" key="3">
    <source>
        <dbReference type="PROSITE" id="PS50009"/>
    </source>
</evidence>
<proteinExistence type="predicted"/>
<dbReference type="InterPro" id="IPR029071">
    <property type="entry name" value="Ubiquitin-like_domsf"/>
</dbReference>
<dbReference type="Gene3D" id="3.10.20.90">
    <property type="entry name" value="Phosphatidylinositol 3-kinase Catalytic Subunit, Chain A, domain 1"/>
    <property type="match status" value="1"/>
</dbReference>
<dbReference type="SUPFAM" id="SSF48366">
    <property type="entry name" value="Ras GEF"/>
    <property type="match status" value="1"/>
</dbReference>
<dbReference type="PROSITE" id="PS50009">
    <property type="entry name" value="RASGEF_CAT"/>
    <property type="match status" value="1"/>
</dbReference>
<name>A0AAQ4R230_GASAC</name>
<dbReference type="InterPro" id="IPR000159">
    <property type="entry name" value="RA_dom"/>
</dbReference>
<dbReference type="Gene3D" id="1.10.840.10">
    <property type="entry name" value="Ras guanine-nucleotide exchange factors catalytic domain"/>
    <property type="match status" value="1"/>
</dbReference>
<dbReference type="Pfam" id="PF00617">
    <property type="entry name" value="RasGEF"/>
    <property type="match status" value="1"/>
</dbReference>
<dbReference type="PROSITE" id="PS00720">
    <property type="entry name" value="RASGEF"/>
    <property type="match status" value="1"/>
</dbReference>
<dbReference type="FunFam" id="1.10.840.10:FF:000002">
    <property type="entry name" value="Rap guanine nucleotide exchange factor 4"/>
    <property type="match status" value="1"/>
</dbReference>
<sequence length="367" mass="42637">MIHKVLLRQFSMGDEKLQKRQPIKSNDEILLKVYCCDHTYTTIRVPVGASVREVVGAVADKLGSAEDLLLVGLSSAGEKVIFKPNDVSVFSTLSINARLFACRRDQLDSLTPLPEQEGSSTGPLASFELMSSKDVAYHMTSYDWELFHCVHELELLYHTFGRQNLKKTTVNLDLFLRRFNEIQFWVITEMCLCSQLSKRVQLLKKFIKIAAHCKEYRNLNAFFAVIMGLSNPAVCRLSQTWEKLPSKFKRFYGEFENLMDPSRNHRAYRLTVAKLEPPIIPFMPLLIKDMTFTHEGNRTFIDYLVNFEKMVRSLVFNYWSFFLLSDKYSTQASKNQAEVRTYVRQFKVIDNQRTLSQLSHRLEPRRS</sequence>
<reference evidence="5" key="2">
    <citation type="submission" date="2025-08" db="UniProtKB">
        <authorList>
            <consortium name="Ensembl"/>
        </authorList>
    </citation>
    <scope>IDENTIFICATION</scope>
</reference>
<reference evidence="5" key="3">
    <citation type="submission" date="2025-09" db="UniProtKB">
        <authorList>
            <consortium name="Ensembl"/>
        </authorList>
    </citation>
    <scope>IDENTIFICATION</scope>
</reference>
<feature type="domain" description="Ras-associating" evidence="4">
    <location>
        <begin position="27"/>
        <end position="63"/>
    </location>
</feature>
<dbReference type="InterPro" id="IPR036964">
    <property type="entry name" value="RASGEF_cat_dom_sf"/>
</dbReference>
<dbReference type="InterPro" id="IPR023578">
    <property type="entry name" value="Ras_GEF_dom_sf"/>
</dbReference>
<evidence type="ECO:0000256" key="2">
    <source>
        <dbReference type="PROSITE-ProRule" id="PRU00168"/>
    </source>
</evidence>
<accession>A0AAQ4R230</accession>
<feature type="domain" description="Ras-GEF" evidence="3">
    <location>
        <begin position="131"/>
        <end position="365"/>
    </location>
</feature>
<dbReference type="InterPro" id="IPR008937">
    <property type="entry name" value="Ras-like_GEF"/>
</dbReference>
<dbReference type="Proteomes" id="UP000007635">
    <property type="component" value="Chromosome XVI"/>
</dbReference>
<dbReference type="CDD" id="cd00155">
    <property type="entry name" value="RasGEF"/>
    <property type="match status" value="1"/>
</dbReference>